<evidence type="ECO:0008006" key="3">
    <source>
        <dbReference type="Google" id="ProtNLM"/>
    </source>
</evidence>
<accession>A0A518AZH5</accession>
<sequence>MTTADSVSLASLEVFQPGPKGWTLEEAAHLLRRAGFAARWQEITAAHRAGAAATIERLLAPEEPPAEFQETDELLHRVAIGTGEIQDLKAWWLHRMRYSNAALTEKMTLLWHNHFATSHAKVNSVRLMADQNALLRRHCLGDFRTLVHEISRDVAMLVWLDGNANKKRHPNENYARELMELFSLGEGNYSERDIQEAARAFSGWHVRENEFWFDRGHHDFGTKSVFGKRGNLDGDDIVDLCLEQEACPRFLATKLLDAFIGPHVGDVEVNLLAGRIRHHDFAMDKVVGELLRSELFFSPASRGAIIKSPVDFVIGTYRTLDVRPNLQKTSQLLAELGQDVFEPPTVKGWEGGRHWINTATILLRANFVADLLGGQRYGEVPAVVESVPTARRTSPKELIEHFASLLASRSLGEDSLERLNDYLVGAGAVDEQRSRKLLHLLMTSPEYQFG</sequence>
<gene>
    <name evidence="1" type="ORF">Pan216_09530</name>
</gene>
<protein>
    <recommendedName>
        <fullName evidence="3">DUF1800 domain-containing protein</fullName>
    </recommendedName>
</protein>
<proteinExistence type="predicted"/>
<dbReference type="RefSeq" id="WP_145255458.1">
    <property type="nucleotide sequence ID" value="NZ_CP036279.1"/>
</dbReference>
<dbReference type="KEGG" id="knv:Pan216_09530"/>
<dbReference type="OrthoDB" id="9772295at2"/>
<dbReference type="Proteomes" id="UP000317093">
    <property type="component" value="Chromosome"/>
</dbReference>
<keyword evidence="2" id="KW-1185">Reference proteome</keyword>
<evidence type="ECO:0000313" key="1">
    <source>
        <dbReference type="EMBL" id="QDU60116.1"/>
    </source>
</evidence>
<dbReference type="AlphaFoldDB" id="A0A518AZH5"/>
<dbReference type="Pfam" id="PF08811">
    <property type="entry name" value="DUF1800"/>
    <property type="match status" value="1"/>
</dbReference>
<reference evidence="1 2" key="1">
    <citation type="submission" date="2019-02" db="EMBL/GenBank/DDBJ databases">
        <title>Deep-cultivation of Planctomycetes and their phenomic and genomic characterization uncovers novel biology.</title>
        <authorList>
            <person name="Wiegand S."/>
            <person name="Jogler M."/>
            <person name="Boedeker C."/>
            <person name="Pinto D."/>
            <person name="Vollmers J."/>
            <person name="Rivas-Marin E."/>
            <person name="Kohn T."/>
            <person name="Peeters S.H."/>
            <person name="Heuer A."/>
            <person name="Rast P."/>
            <person name="Oberbeckmann S."/>
            <person name="Bunk B."/>
            <person name="Jeske O."/>
            <person name="Meyerdierks A."/>
            <person name="Storesund J.E."/>
            <person name="Kallscheuer N."/>
            <person name="Luecker S."/>
            <person name="Lage O.M."/>
            <person name="Pohl T."/>
            <person name="Merkel B.J."/>
            <person name="Hornburger P."/>
            <person name="Mueller R.-W."/>
            <person name="Bruemmer F."/>
            <person name="Labrenz M."/>
            <person name="Spormann A.M."/>
            <person name="Op den Camp H."/>
            <person name="Overmann J."/>
            <person name="Amann R."/>
            <person name="Jetten M.S.M."/>
            <person name="Mascher T."/>
            <person name="Medema M.H."/>
            <person name="Devos D.P."/>
            <person name="Kaster A.-K."/>
            <person name="Ovreas L."/>
            <person name="Rohde M."/>
            <person name="Galperin M.Y."/>
            <person name="Jogler C."/>
        </authorList>
    </citation>
    <scope>NUCLEOTIDE SEQUENCE [LARGE SCALE GENOMIC DNA]</scope>
    <source>
        <strain evidence="1 2">Pan216</strain>
    </source>
</reference>
<evidence type="ECO:0000313" key="2">
    <source>
        <dbReference type="Proteomes" id="UP000317093"/>
    </source>
</evidence>
<name>A0A518AZH5_9BACT</name>
<dbReference type="EMBL" id="CP036279">
    <property type="protein sequence ID" value="QDU60116.1"/>
    <property type="molecule type" value="Genomic_DNA"/>
</dbReference>
<organism evidence="1 2">
    <name type="scientific">Kolteria novifilia</name>
    <dbReference type="NCBI Taxonomy" id="2527975"/>
    <lineage>
        <taxon>Bacteria</taxon>
        <taxon>Pseudomonadati</taxon>
        <taxon>Planctomycetota</taxon>
        <taxon>Planctomycetia</taxon>
        <taxon>Kolteriales</taxon>
        <taxon>Kolteriaceae</taxon>
        <taxon>Kolteria</taxon>
    </lineage>
</organism>
<dbReference type="InterPro" id="IPR014917">
    <property type="entry name" value="DUF1800"/>
</dbReference>